<name>A0ABN7AQ79_9HEMI</name>
<evidence type="ECO:0000256" key="1">
    <source>
        <dbReference type="SAM" id="MobiDB-lite"/>
    </source>
</evidence>
<gene>
    <name evidence="2" type="ORF">NTJ_07171</name>
</gene>
<sequence>MRGWDEIGGRIRIFPIPVDPTETKHQPGAFPVGPMENGYSNETHDVKASSVSPSWSGRGFPPSLAISFYRIH</sequence>
<keyword evidence="3" id="KW-1185">Reference proteome</keyword>
<reference evidence="2 3" key="1">
    <citation type="submission" date="2023-09" db="EMBL/GenBank/DDBJ databases">
        <title>Nesidiocoris tenuis whole genome shotgun sequence.</title>
        <authorList>
            <person name="Shibata T."/>
            <person name="Shimoda M."/>
            <person name="Kobayashi T."/>
            <person name="Uehara T."/>
        </authorList>
    </citation>
    <scope>NUCLEOTIDE SEQUENCE [LARGE SCALE GENOMIC DNA]</scope>
    <source>
        <strain evidence="2 3">Japan</strain>
    </source>
</reference>
<dbReference type="Proteomes" id="UP001307889">
    <property type="component" value="Chromosome 5"/>
</dbReference>
<evidence type="ECO:0000313" key="3">
    <source>
        <dbReference type="Proteomes" id="UP001307889"/>
    </source>
</evidence>
<dbReference type="EMBL" id="AP028913">
    <property type="protein sequence ID" value="BES94362.1"/>
    <property type="molecule type" value="Genomic_DNA"/>
</dbReference>
<proteinExistence type="predicted"/>
<protein>
    <submittedName>
        <fullName evidence="2">Uncharacterized protein</fullName>
    </submittedName>
</protein>
<feature type="region of interest" description="Disordered" evidence="1">
    <location>
        <begin position="33"/>
        <end position="56"/>
    </location>
</feature>
<organism evidence="2 3">
    <name type="scientific">Nesidiocoris tenuis</name>
    <dbReference type="NCBI Taxonomy" id="355587"/>
    <lineage>
        <taxon>Eukaryota</taxon>
        <taxon>Metazoa</taxon>
        <taxon>Ecdysozoa</taxon>
        <taxon>Arthropoda</taxon>
        <taxon>Hexapoda</taxon>
        <taxon>Insecta</taxon>
        <taxon>Pterygota</taxon>
        <taxon>Neoptera</taxon>
        <taxon>Paraneoptera</taxon>
        <taxon>Hemiptera</taxon>
        <taxon>Heteroptera</taxon>
        <taxon>Panheteroptera</taxon>
        <taxon>Cimicomorpha</taxon>
        <taxon>Miridae</taxon>
        <taxon>Dicyphina</taxon>
        <taxon>Nesidiocoris</taxon>
    </lineage>
</organism>
<accession>A0ABN7AQ79</accession>
<evidence type="ECO:0000313" key="2">
    <source>
        <dbReference type="EMBL" id="BES94362.1"/>
    </source>
</evidence>